<feature type="domain" description="SGNH hydrolase-type esterase" evidence="1">
    <location>
        <begin position="14"/>
        <end position="210"/>
    </location>
</feature>
<dbReference type="InterPro" id="IPR036514">
    <property type="entry name" value="SGNH_hydro_sf"/>
</dbReference>
<dbReference type="PANTHER" id="PTHR30383:SF5">
    <property type="entry name" value="SGNH HYDROLASE-TYPE ESTERASE DOMAIN-CONTAINING PROTEIN"/>
    <property type="match status" value="1"/>
</dbReference>
<keyword evidence="3" id="KW-1185">Reference proteome</keyword>
<evidence type="ECO:0000259" key="1">
    <source>
        <dbReference type="Pfam" id="PF13472"/>
    </source>
</evidence>
<evidence type="ECO:0000313" key="3">
    <source>
        <dbReference type="Proteomes" id="UP000053127"/>
    </source>
</evidence>
<dbReference type="PANTHER" id="PTHR30383">
    <property type="entry name" value="THIOESTERASE 1/PROTEASE 1/LYSOPHOSPHOLIPASE L1"/>
    <property type="match status" value="1"/>
</dbReference>
<dbReference type="EMBL" id="LMWN01000006">
    <property type="protein sequence ID" value="KUN09484.1"/>
    <property type="molecule type" value="Genomic_DNA"/>
</dbReference>
<gene>
    <name evidence="2" type="ORF">AQI95_06105</name>
</gene>
<dbReference type="AlphaFoldDB" id="A0A101PDK7"/>
<organism evidence="2 3">
    <name type="scientific">Streptomyces yokosukanensis</name>
    <dbReference type="NCBI Taxonomy" id="67386"/>
    <lineage>
        <taxon>Bacteria</taxon>
        <taxon>Bacillati</taxon>
        <taxon>Actinomycetota</taxon>
        <taxon>Actinomycetes</taxon>
        <taxon>Kitasatosporales</taxon>
        <taxon>Streptomycetaceae</taxon>
        <taxon>Streptomyces</taxon>
    </lineage>
</organism>
<dbReference type="Gene3D" id="3.40.50.1110">
    <property type="entry name" value="SGNH hydrolase"/>
    <property type="match status" value="1"/>
</dbReference>
<evidence type="ECO:0000313" key="2">
    <source>
        <dbReference type="EMBL" id="KUN09484.1"/>
    </source>
</evidence>
<protein>
    <submittedName>
        <fullName evidence="2">GDSL family lipase</fullName>
    </submittedName>
</protein>
<proteinExistence type="predicted"/>
<comment type="caution">
    <text evidence="2">The sequence shown here is derived from an EMBL/GenBank/DDBJ whole genome shotgun (WGS) entry which is preliminary data.</text>
</comment>
<name>A0A101PDK7_9ACTN</name>
<dbReference type="SUPFAM" id="SSF52266">
    <property type="entry name" value="SGNH hydrolase"/>
    <property type="match status" value="1"/>
</dbReference>
<dbReference type="Proteomes" id="UP000053127">
    <property type="component" value="Unassembled WGS sequence"/>
</dbReference>
<sequence>MTIAVRPGSTVMFTGDSITDCQRLESEGGLGFGYPLRVAGEWGLQHPDRPVAWLNTAHGGDKVTDLEARWQTDVLDARPDVVSIRVGVNDMGWHTLGPKGYVIPVEEFAAGYDRLLAPLAEAGAKLILIEPFLLPIHGVVEAGAALIGEEERREWRIDLDPKIQAVRNLARRYGAHLLAADGMFAELAATDGPEYWAADGVHPTPAGHAALAAAWLRLVAWPGLTIPID</sequence>
<accession>A0A101PDK7</accession>
<dbReference type="InterPro" id="IPR013830">
    <property type="entry name" value="SGNH_hydro"/>
</dbReference>
<dbReference type="OrthoDB" id="9794725at2"/>
<dbReference type="GO" id="GO:0004622">
    <property type="term" value="F:phosphatidylcholine lysophospholipase activity"/>
    <property type="evidence" value="ECO:0007669"/>
    <property type="project" value="TreeGrafter"/>
</dbReference>
<reference evidence="2 3" key="1">
    <citation type="submission" date="2015-10" db="EMBL/GenBank/DDBJ databases">
        <title>Draft genome sequence of Streptomyces yokosukanensis DSM 40224, type strain for the species Streptomyces yokosukanensis.</title>
        <authorList>
            <person name="Ruckert C."/>
            <person name="Winkler A."/>
            <person name="Kalinowski J."/>
            <person name="Kampfer P."/>
            <person name="Glaeser S."/>
        </authorList>
    </citation>
    <scope>NUCLEOTIDE SEQUENCE [LARGE SCALE GENOMIC DNA]</scope>
    <source>
        <strain evidence="2 3">DSM 40224</strain>
    </source>
</reference>
<dbReference type="STRING" id="67386.AQI95_06105"/>
<dbReference type="Pfam" id="PF13472">
    <property type="entry name" value="Lipase_GDSL_2"/>
    <property type="match status" value="1"/>
</dbReference>
<dbReference type="InterPro" id="IPR051532">
    <property type="entry name" value="Ester_Hydrolysis_Enzymes"/>
</dbReference>